<dbReference type="Gene3D" id="3.40.50.1000">
    <property type="entry name" value="HAD superfamily/HAD-like"/>
    <property type="match status" value="1"/>
</dbReference>
<dbReference type="NCBIfam" id="TIGR02244">
    <property type="entry name" value="HAD-IG-Ncltidse"/>
    <property type="match status" value="1"/>
</dbReference>
<comment type="caution">
    <text evidence="7">The sequence shown here is derived from an EMBL/GenBank/DDBJ whole genome shotgun (WGS) entry which is preliminary data.</text>
</comment>
<evidence type="ECO:0000313" key="7">
    <source>
        <dbReference type="EMBL" id="KAH3808318.1"/>
    </source>
</evidence>
<dbReference type="SUPFAM" id="SSF56784">
    <property type="entry name" value="HAD-like"/>
    <property type="match status" value="1"/>
</dbReference>
<keyword evidence="2 6" id="KW-0479">Metal-binding</keyword>
<dbReference type="OrthoDB" id="409330at2759"/>
<dbReference type="EMBL" id="JAIWYP010000006">
    <property type="protein sequence ID" value="KAH3808318.1"/>
    <property type="molecule type" value="Genomic_DNA"/>
</dbReference>
<reference evidence="7" key="2">
    <citation type="submission" date="2020-11" db="EMBL/GenBank/DDBJ databases">
        <authorList>
            <person name="McCartney M.A."/>
            <person name="Auch B."/>
            <person name="Kono T."/>
            <person name="Mallez S."/>
            <person name="Becker A."/>
            <person name="Gohl D.M."/>
            <person name="Silverstein K.A.T."/>
            <person name="Koren S."/>
            <person name="Bechman K.B."/>
            <person name="Herman A."/>
            <person name="Abrahante J.E."/>
            <person name="Garbe J."/>
        </authorList>
    </citation>
    <scope>NUCLEOTIDE SEQUENCE</scope>
    <source>
        <strain evidence="7">Duluth1</strain>
        <tissue evidence="7">Whole animal</tissue>
    </source>
</reference>
<dbReference type="PIRSF" id="PIRSF017434">
    <property type="entry name" value="Purine_5'-nucleotidase"/>
    <property type="match status" value="1"/>
</dbReference>
<evidence type="ECO:0000256" key="2">
    <source>
        <dbReference type="ARBA" id="ARBA00022723"/>
    </source>
</evidence>
<feature type="active site" description="Proton donor" evidence="5">
    <location>
        <position position="87"/>
    </location>
</feature>
<organism evidence="7 8">
    <name type="scientific">Dreissena polymorpha</name>
    <name type="common">Zebra mussel</name>
    <name type="synonym">Mytilus polymorpha</name>
    <dbReference type="NCBI Taxonomy" id="45954"/>
    <lineage>
        <taxon>Eukaryota</taxon>
        <taxon>Metazoa</taxon>
        <taxon>Spiralia</taxon>
        <taxon>Lophotrochozoa</taxon>
        <taxon>Mollusca</taxon>
        <taxon>Bivalvia</taxon>
        <taxon>Autobranchia</taxon>
        <taxon>Heteroconchia</taxon>
        <taxon>Euheterodonta</taxon>
        <taxon>Imparidentia</taxon>
        <taxon>Neoheterodontei</taxon>
        <taxon>Myida</taxon>
        <taxon>Dreissenoidea</taxon>
        <taxon>Dreissenidae</taxon>
        <taxon>Dreissena</taxon>
    </lineage>
</organism>
<protein>
    <recommendedName>
        <fullName evidence="9">5'-nucleotidase domain-containing protein 3</fullName>
    </recommendedName>
</protein>
<evidence type="ECO:0000256" key="1">
    <source>
        <dbReference type="ARBA" id="ARBA00009589"/>
    </source>
</evidence>
<sequence>MASAVKCVCRNVKLLANKHCGLCILICNRHLSSVTYDRSYWQKVYEERKRKIKDIPINASEANRKYNIFVNNEISLADIKVYGFDYDYTLAQYRDDLHYVLYDLGKESLITKLKYPEGIREQTFNPQFIHRGLHYDIRKGLLMKIDSYHHIQLGTVYRGTTQLSDNETIELYNGTHVPIEDMNTFYGSGPMHQLVDMFAPPEMNLITNVTDYFIANNIAYDPENVFYDIKNAVQGIHVSGLLHNTIVSDLERYLEKEGETKTLLEKLVNTGNKLFIISNSGFPFIDAGMKYMVGPGWQDLFDVVVVDARKPKFFNEASGRPFRLYDPLELRTFERVKILEKGKVYQQGNFKDFRHMTGYYGPKVLYFGDHVYSDLADPSLKHSWRTGAIIPELETEVEVISTPEYKATVRWLLVLQRLLEEMQGAQNSCQEAATEGSLDMIPSLLEERDAIRTKLKGLCNERFGSMFRTHHNPTYFTRRMARFADIYTSKLTNLLQYSDKHTFYPRRTLLPHEPFPFHDPTNLVQEVAQNRKG</sequence>
<evidence type="ECO:0000313" key="8">
    <source>
        <dbReference type="Proteomes" id="UP000828390"/>
    </source>
</evidence>
<feature type="binding site" evidence="6">
    <location>
        <position position="87"/>
    </location>
    <ligand>
        <name>GMP</name>
        <dbReference type="ChEBI" id="CHEBI:58115"/>
    </ligand>
</feature>
<keyword evidence="8" id="KW-1185">Reference proteome</keyword>
<name>A0A9D4G415_DREPO</name>
<dbReference type="PANTHER" id="PTHR12103">
    <property type="entry name" value="5'-NUCLEOTIDASE DOMAIN-CONTAINING"/>
    <property type="match status" value="1"/>
</dbReference>
<evidence type="ECO:0008006" key="9">
    <source>
        <dbReference type="Google" id="ProtNLM"/>
    </source>
</evidence>
<dbReference type="PANTHER" id="PTHR12103:SF12">
    <property type="entry name" value="FI20020P1"/>
    <property type="match status" value="1"/>
</dbReference>
<dbReference type="Pfam" id="PF05761">
    <property type="entry name" value="5_nucleotid"/>
    <property type="match status" value="1"/>
</dbReference>
<evidence type="ECO:0000256" key="6">
    <source>
        <dbReference type="PIRSR" id="PIRSR017434-2"/>
    </source>
</evidence>
<comment type="similarity">
    <text evidence="1">Belongs to the 5'(3')-deoxyribonucleotidase family.</text>
</comment>
<dbReference type="GO" id="GO:0008253">
    <property type="term" value="F:5'-nucleotidase activity"/>
    <property type="evidence" value="ECO:0007669"/>
    <property type="project" value="TreeGrafter"/>
</dbReference>
<dbReference type="GO" id="GO:0046872">
    <property type="term" value="F:metal ion binding"/>
    <property type="evidence" value="ECO:0007669"/>
    <property type="project" value="UniProtKB-KW"/>
</dbReference>
<keyword evidence="3" id="KW-0378">Hydrolase</keyword>
<evidence type="ECO:0000256" key="3">
    <source>
        <dbReference type="ARBA" id="ARBA00022801"/>
    </source>
</evidence>
<accession>A0A9D4G415</accession>
<dbReference type="InterPro" id="IPR023214">
    <property type="entry name" value="HAD_sf"/>
</dbReference>
<dbReference type="InterPro" id="IPR008380">
    <property type="entry name" value="HAD-SF_hydro_IG_5-nucl"/>
</dbReference>
<dbReference type="InterPro" id="IPR016695">
    <property type="entry name" value="Pur_nucleotidase"/>
</dbReference>
<evidence type="ECO:0000256" key="5">
    <source>
        <dbReference type="PIRSR" id="PIRSR017434-1"/>
    </source>
</evidence>
<dbReference type="AlphaFoldDB" id="A0A9D4G415"/>
<feature type="binding site" evidence="6">
    <location>
        <position position="85"/>
    </location>
    <ligand>
        <name>Mg(2+)</name>
        <dbReference type="ChEBI" id="CHEBI:18420"/>
    </ligand>
</feature>
<comment type="cofactor">
    <cofactor evidence="6">
        <name>Mg(2+)</name>
        <dbReference type="ChEBI" id="CHEBI:18420"/>
    </cofactor>
    <text evidence="6">Binds 1 Mg(2+) ion per subunit.</text>
</comment>
<proteinExistence type="inferred from homology"/>
<reference evidence="7" key="1">
    <citation type="journal article" date="2019" name="bioRxiv">
        <title>The Genome of the Zebra Mussel, Dreissena polymorpha: A Resource for Invasive Species Research.</title>
        <authorList>
            <person name="McCartney M.A."/>
            <person name="Auch B."/>
            <person name="Kono T."/>
            <person name="Mallez S."/>
            <person name="Zhang Y."/>
            <person name="Obille A."/>
            <person name="Becker A."/>
            <person name="Abrahante J.E."/>
            <person name="Garbe J."/>
            <person name="Badalamenti J.P."/>
            <person name="Herman A."/>
            <person name="Mangelson H."/>
            <person name="Liachko I."/>
            <person name="Sullivan S."/>
            <person name="Sone E.D."/>
            <person name="Koren S."/>
            <person name="Silverstein K.A.T."/>
            <person name="Beckman K.B."/>
            <person name="Gohl D.M."/>
        </authorList>
    </citation>
    <scope>NUCLEOTIDE SEQUENCE</scope>
    <source>
        <strain evidence="7">Duluth1</strain>
        <tissue evidence="7">Whole animal</tissue>
    </source>
</reference>
<evidence type="ECO:0000256" key="4">
    <source>
        <dbReference type="ARBA" id="ARBA00022842"/>
    </source>
</evidence>
<dbReference type="Proteomes" id="UP000828390">
    <property type="component" value="Unassembled WGS sequence"/>
</dbReference>
<feature type="active site" description="Nucleophile" evidence="5">
    <location>
        <position position="85"/>
    </location>
</feature>
<dbReference type="InterPro" id="IPR036412">
    <property type="entry name" value="HAD-like_sf"/>
</dbReference>
<gene>
    <name evidence="7" type="ORF">DPMN_136671</name>
</gene>
<feature type="binding site" evidence="6">
    <location>
        <position position="369"/>
    </location>
    <ligand>
        <name>Mg(2+)</name>
        <dbReference type="ChEBI" id="CHEBI:18420"/>
    </ligand>
</feature>
<keyword evidence="4 6" id="KW-0460">Magnesium</keyword>